<dbReference type="OrthoDB" id="3787285at2759"/>
<sequence length="248" mass="28621">MRVPHSGWINVETVVEDIEDHFSGRYGISRRQIERTLHLLFETFAPSHAPLRGATRINLVQQLLAHMQSEAHNALWAPARDLRFVRHAFIILTYLALHFDSDLLAKALRAFWCQAEPIVCQCEQPHHGEEWYMAAAKLDQLGGPSPNPYHTAWPRSRAPRTLEMPWPSRPHRARSAPAVRHGHHHSDMLLHVPAFTNSAWASPILSPVTYPRVDYMDDVDTLQYQQQEMSWKLDKVDKKLDVLMTAFF</sequence>
<dbReference type="EMBL" id="KE747828">
    <property type="protein sequence ID" value="RMZ71812.1"/>
    <property type="molecule type" value="Genomic_DNA"/>
</dbReference>
<organism evidence="1 2">
    <name type="scientific">Pyrenophora seminiperda CCB06</name>
    <dbReference type="NCBI Taxonomy" id="1302712"/>
    <lineage>
        <taxon>Eukaryota</taxon>
        <taxon>Fungi</taxon>
        <taxon>Dikarya</taxon>
        <taxon>Ascomycota</taxon>
        <taxon>Pezizomycotina</taxon>
        <taxon>Dothideomycetes</taxon>
        <taxon>Pleosporomycetidae</taxon>
        <taxon>Pleosporales</taxon>
        <taxon>Pleosporineae</taxon>
        <taxon>Pleosporaceae</taxon>
        <taxon>Pyrenophora</taxon>
    </lineage>
</organism>
<protein>
    <submittedName>
        <fullName evidence="1">Uncharacterized protein</fullName>
    </submittedName>
</protein>
<gene>
    <name evidence="1" type="ORF">GMOD_00009149</name>
</gene>
<evidence type="ECO:0000313" key="1">
    <source>
        <dbReference type="EMBL" id="RMZ71812.1"/>
    </source>
</evidence>
<accession>A0A3M7MBH4</accession>
<evidence type="ECO:0000313" key="2">
    <source>
        <dbReference type="Proteomes" id="UP000265663"/>
    </source>
</evidence>
<proteinExistence type="predicted"/>
<keyword evidence="2" id="KW-1185">Reference proteome</keyword>
<reference evidence="1 2" key="1">
    <citation type="journal article" date="2014" name="PLoS ONE">
        <title>De novo Genome Assembly of the Fungal Plant Pathogen Pyrenophora semeniperda.</title>
        <authorList>
            <person name="Soliai M.M."/>
            <person name="Meyer S.E."/>
            <person name="Udall J.A."/>
            <person name="Elzinga D.E."/>
            <person name="Hermansen R.A."/>
            <person name="Bodily P.M."/>
            <person name="Hart A.A."/>
            <person name="Coleman C.E."/>
        </authorList>
    </citation>
    <scope>NUCLEOTIDE SEQUENCE [LARGE SCALE GENOMIC DNA]</scope>
    <source>
        <strain evidence="1 2">CCB06</strain>
        <tissue evidence="1">Mycelium</tissue>
    </source>
</reference>
<name>A0A3M7MBH4_9PLEO</name>
<dbReference type="Proteomes" id="UP000265663">
    <property type="component" value="Unassembled WGS sequence"/>
</dbReference>
<dbReference type="AlphaFoldDB" id="A0A3M7MBH4"/>